<protein>
    <submittedName>
        <fullName evidence="5">Peptidase family S51</fullName>
    </submittedName>
</protein>
<keyword evidence="2" id="KW-0645">Protease</keyword>
<evidence type="ECO:0000256" key="2">
    <source>
        <dbReference type="ARBA" id="ARBA00022670"/>
    </source>
</evidence>
<dbReference type="OrthoDB" id="9778515at2"/>
<dbReference type="Proteomes" id="UP000184442">
    <property type="component" value="Unassembled WGS sequence"/>
</dbReference>
<organism evidence="5 6">
    <name type="scientific">Lutispora thermophila DSM 19022</name>
    <dbReference type="NCBI Taxonomy" id="1122184"/>
    <lineage>
        <taxon>Bacteria</taxon>
        <taxon>Bacillati</taxon>
        <taxon>Bacillota</taxon>
        <taxon>Clostridia</taxon>
        <taxon>Lutisporales</taxon>
        <taxon>Lutisporaceae</taxon>
        <taxon>Lutispora</taxon>
    </lineage>
</organism>
<dbReference type="EMBL" id="FQZS01000003">
    <property type="protein sequence ID" value="SHI46564.1"/>
    <property type="molecule type" value="Genomic_DNA"/>
</dbReference>
<name>A0A1M6BCU5_9FIRM</name>
<keyword evidence="6" id="KW-1185">Reference proteome</keyword>
<dbReference type="GO" id="GO:0006508">
    <property type="term" value="P:proteolysis"/>
    <property type="evidence" value="ECO:0007669"/>
    <property type="project" value="UniProtKB-KW"/>
</dbReference>
<gene>
    <name evidence="5" type="ORF">SAMN02745176_00398</name>
</gene>
<evidence type="ECO:0000313" key="6">
    <source>
        <dbReference type="Proteomes" id="UP000184442"/>
    </source>
</evidence>
<proteinExistence type="inferred from homology"/>
<comment type="similarity">
    <text evidence="1">Belongs to the peptidase S51 family.</text>
</comment>
<evidence type="ECO:0000313" key="5">
    <source>
        <dbReference type="EMBL" id="SHI46564.1"/>
    </source>
</evidence>
<dbReference type="PANTHER" id="PTHR20842:SF0">
    <property type="entry name" value="ALPHA-ASPARTYL DIPEPTIDASE"/>
    <property type="match status" value="1"/>
</dbReference>
<reference evidence="5 6" key="1">
    <citation type="submission" date="2016-11" db="EMBL/GenBank/DDBJ databases">
        <authorList>
            <person name="Jaros S."/>
            <person name="Januszkiewicz K."/>
            <person name="Wedrychowicz H."/>
        </authorList>
    </citation>
    <scope>NUCLEOTIDE SEQUENCE [LARGE SCALE GENOMIC DNA]</scope>
    <source>
        <strain evidence="5 6">DSM 19022</strain>
    </source>
</reference>
<sequence>MGKIVAIGGGELRQGETEKIDRFIVGLSKKDAPRLLFIPTASNDAEGYIELVKDKYGQLACKVDTLCLVTNIYSDEQIREKIFNSDIIYVGGGDTERMMEKWKEHRVDVYLKEAYKKGIVLSGLSAGSICWFVFGHSDSEYFKNQNQWQYTRVYGLGLIPAAHCPHYNEEGRETFDGMMFNESIPGFALENSTALVEIDGKYQILKADEKRKAYILRSKGNCIIKEELPEGEFYF</sequence>
<dbReference type="AlphaFoldDB" id="A0A1M6BCU5"/>
<dbReference type="PANTHER" id="PTHR20842">
    <property type="entry name" value="PROTEASE S51 ALPHA-ASPARTYL DIPEPTIDASE"/>
    <property type="match status" value="1"/>
</dbReference>
<dbReference type="InterPro" id="IPR005320">
    <property type="entry name" value="Peptidase_S51"/>
</dbReference>
<dbReference type="Gene3D" id="3.40.50.880">
    <property type="match status" value="1"/>
</dbReference>
<dbReference type="GO" id="GO:0008236">
    <property type="term" value="F:serine-type peptidase activity"/>
    <property type="evidence" value="ECO:0007669"/>
    <property type="project" value="UniProtKB-KW"/>
</dbReference>
<accession>A0A1M6BCU5</accession>
<dbReference type="SUPFAM" id="SSF52317">
    <property type="entry name" value="Class I glutamine amidotransferase-like"/>
    <property type="match status" value="1"/>
</dbReference>
<keyword evidence="3" id="KW-0378">Hydrolase</keyword>
<dbReference type="RefSeq" id="WP_073023936.1">
    <property type="nucleotide sequence ID" value="NZ_FQZS01000003.1"/>
</dbReference>
<evidence type="ECO:0000256" key="1">
    <source>
        <dbReference type="ARBA" id="ARBA00006534"/>
    </source>
</evidence>
<evidence type="ECO:0000256" key="3">
    <source>
        <dbReference type="ARBA" id="ARBA00022801"/>
    </source>
</evidence>
<dbReference type="Pfam" id="PF03575">
    <property type="entry name" value="Peptidase_S51"/>
    <property type="match status" value="1"/>
</dbReference>
<dbReference type="CDD" id="cd03146">
    <property type="entry name" value="GAT1_Peptidase_E"/>
    <property type="match status" value="1"/>
</dbReference>
<dbReference type="InterPro" id="IPR029062">
    <property type="entry name" value="Class_I_gatase-like"/>
</dbReference>
<keyword evidence="4" id="KW-0720">Serine protease</keyword>
<evidence type="ECO:0000256" key="4">
    <source>
        <dbReference type="ARBA" id="ARBA00022825"/>
    </source>
</evidence>